<proteinExistence type="predicted"/>
<reference evidence="2 3" key="1">
    <citation type="submission" date="2010-10" db="EMBL/GenBank/DDBJ databases">
        <title>Complete sequence of Frankia sp. EuI1c.</title>
        <authorList>
            <consortium name="US DOE Joint Genome Institute"/>
            <person name="Lucas S."/>
            <person name="Copeland A."/>
            <person name="Lapidus A."/>
            <person name="Cheng J.-F."/>
            <person name="Bruce D."/>
            <person name="Goodwin L."/>
            <person name="Pitluck S."/>
            <person name="Chertkov O."/>
            <person name="Detter J.C."/>
            <person name="Han C."/>
            <person name="Tapia R."/>
            <person name="Land M."/>
            <person name="Hauser L."/>
            <person name="Jeffries C."/>
            <person name="Kyrpides N."/>
            <person name="Ivanova N."/>
            <person name="Mikhailova N."/>
            <person name="Beauchemin N."/>
            <person name="Sen A."/>
            <person name="Sur S.A."/>
            <person name="Gtari M."/>
            <person name="Wall L."/>
            <person name="Tisa L."/>
            <person name="Woyke T."/>
        </authorList>
    </citation>
    <scope>NUCLEOTIDE SEQUENCE [LARGE SCALE GENOMIC DNA]</scope>
    <source>
        <strain evidence="3">DSM 45817 / CECT 9037 / EuI1c</strain>
    </source>
</reference>
<evidence type="ECO:0008006" key="4">
    <source>
        <dbReference type="Google" id="ProtNLM"/>
    </source>
</evidence>
<dbReference type="KEGG" id="fri:FraEuI1c_2153"/>
<evidence type="ECO:0000313" key="3">
    <source>
        <dbReference type="Proteomes" id="UP000002484"/>
    </source>
</evidence>
<dbReference type="HOGENOM" id="CLU_908381_0_0_11"/>
<feature type="transmembrane region" description="Helical" evidence="1">
    <location>
        <begin position="78"/>
        <end position="104"/>
    </location>
</feature>
<organism evidence="2 3">
    <name type="scientific">Pseudofrankia inefficax (strain DSM 45817 / CECT 9037 / DDB 130130 / EuI1c)</name>
    <name type="common">Frankia inefficax</name>
    <dbReference type="NCBI Taxonomy" id="298654"/>
    <lineage>
        <taxon>Bacteria</taxon>
        <taxon>Bacillati</taxon>
        <taxon>Actinomycetota</taxon>
        <taxon>Actinomycetes</taxon>
        <taxon>Frankiales</taxon>
        <taxon>Frankiaceae</taxon>
        <taxon>Pseudofrankia</taxon>
    </lineage>
</organism>
<feature type="transmembrane region" description="Helical" evidence="1">
    <location>
        <begin position="34"/>
        <end position="57"/>
    </location>
</feature>
<sequence length="306" mass="33149">MLRLMSLSYGPGLLTVAVLWTTVGGTGDLSGADLLLFALLGTVNGGMLGAASLAWTFPLRRLDTIDDLIRSSTHRERIISPVLRGYGIWQAAPPVVAAAIPVVILLARGDFAARNVAIAVNLAWSMSFLGNVGYWLIVPPIMVIFMRRCTDLSLRWNDPARTPGVRTLSEGYAYSAIFLALGALAVTLPGLFVSARLFAGYLPYLYGLLLGLSLWVGAFTQFMIFTITRRFRLSVMDALVEGDAYQLSEARAMEEIFEKVRVSENSPSTRAAYDMLAEAPSLPYGTGLIVQYATAILGSVVGFLLQ</sequence>
<evidence type="ECO:0000256" key="1">
    <source>
        <dbReference type="SAM" id="Phobius"/>
    </source>
</evidence>
<feature type="transmembrane region" description="Helical" evidence="1">
    <location>
        <begin position="116"/>
        <end position="138"/>
    </location>
</feature>
<evidence type="ECO:0000313" key="2">
    <source>
        <dbReference type="EMBL" id="ADP80192.1"/>
    </source>
</evidence>
<keyword evidence="1" id="KW-1133">Transmembrane helix</keyword>
<feature type="transmembrane region" description="Helical" evidence="1">
    <location>
        <begin position="204"/>
        <end position="227"/>
    </location>
</feature>
<feature type="transmembrane region" description="Helical" evidence="1">
    <location>
        <begin position="171"/>
        <end position="192"/>
    </location>
</feature>
<dbReference type="EMBL" id="CP002299">
    <property type="protein sequence ID" value="ADP80192.1"/>
    <property type="molecule type" value="Genomic_DNA"/>
</dbReference>
<keyword evidence="1" id="KW-0472">Membrane</keyword>
<gene>
    <name evidence="2" type="ordered locus">FraEuI1c_2153</name>
</gene>
<dbReference type="Proteomes" id="UP000002484">
    <property type="component" value="Chromosome"/>
</dbReference>
<dbReference type="InParanoid" id="E3IXN3"/>
<keyword evidence="3" id="KW-1185">Reference proteome</keyword>
<protein>
    <recommendedName>
        <fullName evidence="4">Transmembrane protein</fullName>
    </recommendedName>
</protein>
<dbReference type="AlphaFoldDB" id="E3IXN3"/>
<keyword evidence="1" id="KW-0812">Transmembrane</keyword>
<accession>E3IXN3</accession>
<name>E3IXN3_PSEI1</name>